<evidence type="ECO:0000256" key="2">
    <source>
        <dbReference type="ARBA" id="ARBA00022723"/>
    </source>
</evidence>
<dbReference type="InterPro" id="IPR051335">
    <property type="entry name" value="Alanyl-tRNA_Editing_Enzymes"/>
</dbReference>
<dbReference type="SUPFAM" id="SSF55186">
    <property type="entry name" value="ThrRS/AlaRS common domain"/>
    <property type="match status" value="1"/>
</dbReference>
<dbReference type="Gene3D" id="3.30.980.10">
    <property type="entry name" value="Threonyl-trna Synthetase, Chain A, domain 2"/>
    <property type="match status" value="1"/>
</dbReference>
<dbReference type="EMBL" id="LBSX01000018">
    <property type="protein sequence ID" value="KKQ26946.1"/>
    <property type="molecule type" value="Genomic_DNA"/>
</dbReference>
<dbReference type="Proteomes" id="UP000034849">
    <property type="component" value="Unassembled WGS sequence"/>
</dbReference>
<reference evidence="5 6" key="1">
    <citation type="journal article" date="2015" name="Nature">
        <title>rRNA introns, odd ribosomes, and small enigmatic genomes across a large radiation of phyla.</title>
        <authorList>
            <person name="Brown C.T."/>
            <person name="Hug L.A."/>
            <person name="Thomas B.C."/>
            <person name="Sharon I."/>
            <person name="Castelle C.J."/>
            <person name="Singh A."/>
            <person name="Wilkins M.J."/>
            <person name="Williams K.H."/>
            <person name="Banfield J.F."/>
        </authorList>
    </citation>
    <scope>NUCLEOTIDE SEQUENCE [LARGE SCALE GENOMIC DNA]</scope>
</reference>
<evidence type="ECO:0000259" key="4">
    <source>
        <dbReference type="SMART" id="SM00863"/>
    </source>
</evidence>
<dbReference type="InterPro" id="IPR012947">
    <property type="entry name" value="tRNA_SAD"/>
</dbReference>
<dbReference type="GO" id="GO:0043039">
    <property type="term" value="P:tRNA aminoacylation"/>
    <property type="evidence" value="ECO:0007669"/>
    <property type="project" value="InterPro"/>
</dbReference>
<name>A0A0G0JFL9_9BACT</name>
<accession>A0A0G0JFL9</accession>
<organism evidence="5 6">
    <name type="scientific">Candidatus Magasanikbacteria bacterium GW2011_GWC2_37_14</name>
    <dbReference type="NCBI Taxonomy" id="1619046"/>
    <lineage>
        <taxon>Bacteria</taxon>
        <taxon>Candidatus Magasanikiibacteriota</taxon>
    </lineage>
</organism>
<dbReference type="AlphaFoldDB" id="A0A0G0JFL9"/>
<dbReference type="GO" id="GO:0046872">
    <property type="term" value="F:metal ion binding"/>
    <property type="evidence" value="ECO:0007669"/>
    <property type="project" value="UniProtKB-KW"/>
</dbReference>
<dbReference type="PANTHER" id="PTHR43462">
    <property type="entry name" value="ALANYL-TRNA EDITING PROTEIN"/>
    <property type="match status" value="1"/>
</dbReference>
<keyword evidence="2" id="KW-0479">Metal-binding</keyword>
<evidence type="ECO:0000313" key="5">
    <source>
        <dbReference type="EMBL" id="KKQ26946.1"/>
    </source>
</evidence>
<keyword evidence="5" id="KW-0436">Ligase</keyword>
<protein>
    <submittedName>
        <fullName evidence="5">Threonyl/alanyl tRNA synthetase SAD</fullName>
    </submittedName>
</protein>
<evidence type="ECO:0000256" key="1">
    <source>
        <dbReference type="ARBA" id="ARBA00001947"/>
    </source>
</evidence>
<keyword evidence="3" id="KW-0862">Zinc</keyword>
<proteinExistence type="predicted"/>
<evidence type="ECO:0000313" key="6">
    <source>
        <dbReference type="Proteomes" id="UP000034849"/>
    </source>
</evidence>
<dbReference type="Pfam" id="PF07973">
    <property type="entry name" value="tRNA_SAD"/>
    <property type="match status" value="1"/>
</dbReference>
<dbReference type="GO" id="GO:0002161">
    <property type="term" value="F:aminoacyl-tRNA deacylase activity"/>
    <property type="evidence" value="ECO:0007669"/>
    <property type="project" value="UniProtKB-ARBA"/>
</dbReference>
<dbReference type="GO" id="GO:0004812">
    <property type="term" value="F:aminoacyl-tRNA ligase activity"/>
    <property type="evidence" value="ECO:0007669"/>
    <property type="project" value="UniProtKB-KW"/>
</dbReference>
<feature type="domain" description="Threonyl/alanyl tRNA synthetase SAD" evidence="4">
    <location>
        <begin position="96"/>
        <end position="139"/>
    </location>
</feature>
<comment type="cofactor">
    <cofactor evidence="1">
        <name>Zn(2+)</name>
        <dbReference type="ChEBI" id="CHEBI:29105"/>
    </cofactor>
</comment>
<dbReference type="STRING" id="1619046.US42_C0018G0020"/>
<gene>
    <name evidence="5" type="ORF">US42_C0018G0020</name>
</gene>
<comment type="caution">
    <text evidence="5">The sequence shown here is derived from an EMBL/GenBank/DDBJ whole genome shotgun (WGS) entry which is preliminary data.</text>
</comment>
<dbReference type="PANTHER" id="PTHR43462:SF1">
    <property type="entry name" value="ALANYL-TRNA EDITING PROTEIN AARSD1"/>
    <property type="match status" value="1"/>
</dbReference>
<evidence type="ECO:0000256" key="3">
    <source>
        <dbReference type="ARBA" id="ARBA00022833"/>
    </source>
</evidence>
<dbReference type="GO" id="GO:0005524">
    <property type="term" value="F:ATP binding"/>
    <property type="evidence" value="ECO:0007669"/>
    <property type="project" value="InterPro"/>
</dbReference>
<sequence>MSEIDPKQHSAEHILSAVFGQLFNSKIIDSRFRGNNVRCDYELEIKIPTEEIIKEVEDRANIIISENREVVFEEIGLEQAKALYSLHRLPDGVKNVSIVKIGSDIITPCKGPHVKNTKEIGILKIRTHHLVSPNVLRLTFVLD</sequence>
<dbReference type="InterPro" id="IPR018163">
    <property type="entry name" value="Thr/Ala-tRNA-synth_IIc_edit"/>
</dbReference>
<keyword evidence="5" id="KW-0030">Aminoacyl-tRNA synthetase</keyword>
<dbReference type="SMART" id="SM00863">
    <property type="entry name" value="tRNA_SAD"/>
    <property type="match status" value="1"/>
</dbReference>